<keyword evidence="1" id="KW-0378">Hydrolase</keyword>
<dbReference type="KEGG" id="ehx:EMIHUDRAFT_58718"/>
<dbReference type="SUPFAM" id="SSF55811">
    <property type="entry name" value="Nudix"/>
    <property type="match status" value="1"/>
</dbReference>
<dbReference type="PaxDb" id="2903-EOD17815"/>
<protein>
    <recommendedName>
        <fullName evidence="2">Nudix hydrolase domain-containing protein</fullName>
    </recommendedName>
</protein>
<keyword evidence="4" id="KW-1185">Reference proteome</keyword>
<evidence type="ECO:0000313" key="4">
    <source>
        <dbReference type="Proteomes" id="UP000013827"/>
    </source>
</evidence>
<dbReference type="Gene3D" id="3.90.79.10">
    <property type="entry name" value="Nucleoside Triphosphate Pyrophosphohydrolase"/>
    <property type="match status" value="1"/>
</dbReference>
<dbReference type="OMA" id="TYQYPRP"/>
<dbReference type="InterPro" id="IPR015797">
    <property type="entry name" value="NUDIX_hydrolase-like_dom_sf"/>
</dbReference>
<dbReference type="GeneID" id="17263844"/>
<dbReference type="InterPro" id="IPR020084">
    <property type="entry name" value="NUDIX_hydrolase_CS"/>
</dbReference>
<organism evidence="3 4">
    <name type="scientific">Emiliania huxleyi (strain CCMP1516)</name>
    <dbReference type="NCBI Taxonomy" id="280463"/>
    <lineage>
        <taxon>Eukaryota</taxon>
        <taxon>Haptista</taxon>
        <taxon>Haptophyta</taxon>
        <taxon>Prymnesiophyceae</taxon>
        <taxon>Isochrysidales</taxon>
        <taxon>Noelaerhabdaceae</taxon>
        <taxon>Emiliania</taxon>
    </lineage>
</organism>
<dbReference type="InterPro" id="IPR000086">
    <property type="entry name" value="NUDIX_hydrolase_dom"/>
</dbReference>
<dbReference type="PANTHER" id="PTHR43736">
    <property type="entry name" value="ADP-RIBOSE PYROPHOSPHATASE"/>
    <property type="match status" value="1"/>
</dbReference>
<reference evidence="3" key="2">
    <citation type="submission" date="2024-10" db="UniProtKB">
        <authorList>
            <consortium name="EnsemblProtists"/>
        </authorList>
    </citation>
    <scope>IDENTIFICATION</scope>
</reference>
<evidence type="ECO:0000256" key="1">
    <source>
        <dbReference type="ARBA" id="ARBA00022801"/>
    </source>
</evidence>
<dbReference type="eggNOG" id="ENOG502S7PM">
    <property type="taxonomic scope" value="Eukaryota"/>
</dbReference>
<accession>A0A0D3J2T0</accession>
<dbReference type="GO" id="GO:0016787">
    <property type="term" value="F:hydrolase activity"/>
    <property type="evidence" value="ECO:0007669"/>
    <property type="project" value="UniProtKB-KW"/>
</dbReference>
<dbReference type="EnsemblProtists" id="EOD17815">
    <property type="protein sequence ID" value="EOD17815"/>
    <property type="gene ID" value="EMIHUDRAFT_58718"/>
</dbReference>
<reference evidence="4" key="1">
    <citation type="journal article" date="2013" name="Nature">
        <title>Pan genome of the phytoplankton Emiliania underpins its global distribution.</title>
        <authorList>
            <person name="Read B.A."/>
            <person name="Kegel J."/>
            <person name="Klute M.J."/>
            <person name="Kuo A."/>
            <person name="Lefebvre S.C."/>
            <person name="Maumus F."/>
            <person name="Mayer C."/>
            <person name="Miller J."/>
            <person name="Monier A."/>
            <person name="Salamov A."/>
            <person name="Young J."/>
            <person name="Aguilar M."/>
            <person name="Claverie J.M."/>
            <person name="Frickenhaus S."/>
            <person name="Gonzalez K."/>
            <person name="Herman E.K."/>
            <person name="Lin Y.C."/>
            <person name="Napier J."/>
            <person name="Ogata H."/>
            <person name="Sarno A.F."/>
            <person name="Shmutz J."/>
            <person name="Schroeder D."/>
            <person name="de Vargas C."/>
            <person name="Verret F."/>
            <person name="von Dassow P."/>
            <person name="Valentin K."/>
            <person name="Van de Peer Y."/>
            <person name="Wheeler G."/>
            <person name="Dacks J.B."/>
            <person name="Delwiche C.F."/>
            <person name="Dyhrman S.T."/>
            <person name="Glockner G."/>
            <person name="John U."/>
            <person name="Richards T."/>
            <person name="Worden A.Z."/>
            <person name="Zhang X."/>
            <person name="Grigoriev I.V."/>
            <person name="Allen A.E."/>
            <person name="Bidle K."/>
            <person name="Borodovsky M."/>
            <person name="Bowler C."/>
            <person name="Brownlee C."/>
            <person name="Cock J.M."/>
            <person name="Elias M."/>
            <person name="Gladyshev V.N."/>
            <person name="Groth M."/>
            <person name="Guda C."/>
            <person name="Hadaegh A."/>
            <person name="Iglesias-Rodriguez M.D."/>
            <person name="Jenkins J."/>
            <person name="Jones B.M."/>
            <person name="Lawson T."/>
            <person name="Leese F."/>
            <person name="Lindquist E."/>
            <person name="Lobanov A."/>
            <person name="Lomsadze A."/>
            <person name="Malik S.B."/>
            <person name="Marsh M.E."/>
            <person name="Mackinder L."/>
            <person name="Mock T."/>
            <person name="Mueller-Roeber B."/>
            <person name="Pagarete A."/>
            <person name="Parker M."/>
            <person name="Probert I."/>
            <person name="Quesneville H."/>
            <person name="Raines C."/>
            <person name="Rensing S.A."/>
            <person name="Riano-Pachon D.M."/>
            <person name="Richier S."/>
            <person name="Rokitta S."/>
            <person name="Shiraiwa Y."/>
            <person name="Soanes D.M."/>
            <person name="van der Giezen M."/>
            <person name="Wahlund T.M."/>
            <person name="Williams B."/>
            <person name="Wilson W."/>
            <person name="Wolfe G."/>
            <person name="Wurch L.L."/>
        </authorList>
    </citation>
    <scope>NUCLEOTIDE SEQUENCE</scope>
</reference>
<name>A0A0D3J2T0_EMIH1</name>
<sequence>PSLAADVIIELEDSVGTVRHVVFIERKDGRGLAMVGGFVKVGESAEAAAAREAAEETGLEVTQLQQWCMFSEPRRDPRRHTAALVFVGRARGTPRSGDDAKGIRVVSISDLQRAPPKFAFDHGQIVAAFVARHH</sequence>
<dbReference type="HOGENOM" id="CLU_037162_20_3_1"/>
<dbReference type="RefSeq" id="XP_005770244.1">
    <property type="nucleotide sequence ID" value="XM_005770187.1"/>
</dbReference>
<evidence type="ECO:0000259" key="2">
    <source>
        <dbReference type="PROSITE" id="PS51462"/>
    </source>
</evidence>
<dbReference type="PROSITE" id="PS51462">
    <property type="entry name" value="NUDIX"/>
    <property type="match status" value="1"/>
</dbReference>
<feature type="domain" description="Nudix hydrolase" evidence="2">
    <location>
        <begin position="1"/>
        <end position="128"/>
    </location>
</feature>
<evidence type="ECO:0000313" key="3">
    <source>
        <dbReference type="EnsemblProtists" id="EOD17815"/>
    </source>
</evidence>
<dbReference type="STRING" id="2903.R1DTI1"/>
<proteinExistence type="predicted"/>
<dbReference type="Pfam" id="PF00293">
    <property type="entry name" value="NUDIX"/>
    <property type="match status" value="1"/>
</dbReference>
<dbReference type="PROSITE" id="PS00893">
    <property type="entry name" value="NUDIX_BOX"/>
    <property type="match status" value="1"/>
</dbReference>
<dbReference type="AlphaFoldDB" id="A0A0D3J2T0"/>
<dbReference type="Proteomes" id="UP000013827">
    <property type="component" value="Unassembled WGS sequence"/>
</dbReference>
<dbReference type="PANTHER" id="PTHR43736:SF1">
    <property type="entry name" value="DIHYDRONEOPTERIN TRIPHOSPHATE DIPHOSPHATASE"/>
    <property type="match status" value="1"/>
</dbReference>